<feature type="non-terminal residue" evidence="2">
    <location>
        <position position="1"/>
    </location>
</feature>
<name>W2PM74_PHYN3</name>
<dbReference type="EMBL" id="KI669620">
    <property type="protein sequence ID" value="ETN01962.1"/>
    <property type="molecule type" value="Genomic_DNA"/>
</dbReference>
<reference evidence="2 3" key="2">
    <citation type="submission" date="2013-11" db="EMBL/GenBank/DDBJ databases">
        <title>The Genome Sequence of Phytophthora parasitica INRA-310.</title>
        <authorList>
            <consortium name="The Broad Institute Genomics Platform"/>
            <person name="Russ C."/>
            <person name="Tyler B."/>
            <person name="Panabieres F."/>
            <person name="Shan W."/>
            <person name="Tripathy S."/>
            <person name="Grunwald N."/>
            <person name="Machado M."/>
            <person name="Johnson C.S."/>
            <person name="Arredondo F."/>
            <person name="Hong C."/>
            <person name="Coffey M."/>
            <person name="Young S.K."/>
            <person name="Zeng Q."/>
            <person name="Gargeya S."/>
            <person name="Fitzgerald M."/>
            <person name="Abouelleil A."/>
            <person name="Alvarado L."/>
            <person name="Chapman S.B."/>
            <person name="Gainer-Dewar J."/>
            <person name="Goldberg J."/>
            <person name="Griggs A."/>
            <person name="Gujja S."/>
            <person name="Hansen M."/>
            <person name="Howarth C."/>
            <person name="Imamovic A."/>
            <person name="Ireland A."/>
            <person name="Larimer J."/>
            <person name="McCowan C."/>
            <person name="Murphy C."/>
            <person name="Pearson M."/>
            <person name="Poon T.W."/>
            <person name="Priest M."/>
            <person name="Roberts A."/>
            <person name="Saif S."/>
            <person name="Shea T."/>
            <person name="Sykes S."/>
            <person name="Wortman J."/>
            <person name="Nusbaum C."/>
            <person name="Birren B."/>
        </authorList>
    </citation>
    <scope>NUCLEOTIDE SEQUENCE [LARGE SCALE GENOMIC DNA]</scope>
    <source>
        <strain evidence="2 3">INRA-310</strain>
    </source>
</reference>
<dbReference type="AlphaFoldDB" id="W2PM74"/>
<evidence type="ECO:0000313" key="3">
    <source>
        <dbReference type="Proteomes" id="UP000018817"/>
    </source>
</evidence>
<organism evidence="2 3">
    <name type="scientific">Phytophthora nicotianae (strain INRA-310)</name>
    <name type="common">Phytophthora parasitica</name>
    <dbReference type="NCBI Taxonomy" id="761204"/>
    <lineage>
        <taxon>Eukaryota</taxon>
        <taxon>Sar</taxon>
        <taxon>Stramenopiles</taxon>
        <taxon>Oomycota</taxon>
        <taxon>Peronosporomycetes</taxon>
        <taxon>Peronosporales</taxon>
        <taxon>Peronosporaceae</taxon>
        <taxon>Phytophthora</taxon>
    </lineage>
</organism>
<reference evidence="3" key="1">
    <citation type="submission" date="2011-12" db="EMBL/GenBank/DDBJ databases">
        <authorList>
            <consortium name="The Broad Institute Genome Sequencing Platform"/>
            <person name="Russ C."/>
            <person name="Tyler B."/>
            <person name="Panabieres F."/>
            <person name="Shan W."/>
            <person name="Tripathy S."/>
            <person name="Grunwald N."/>
            <person name="Machado M."/>
            <person name="Young S.K."/>
            <person name="Zeng Q."/>
            <person name="Gargeya S."/>
            <person name="Fitzgerald M."/>
            <person name="Haas B."/>
            <person name="Abouelleil A."/>
            <person name="Alvarado L."/>
            <person name="Arachchi H.M."/>
            <person name="Berlin A."/>
            <person name="Chapman S.B."/>
            <person name="Gearin G."/>
            <person name="Goldberg J."/>
            <person name="Griggs A."/>
            <person name="Gujja S."/>
            <person name="Hansen M."/>
            <person name="Heiman D."/>
            <person name="Howarth C."/>
            <person name="Larimer J."/>
            <person name="Lui A."/>
            <person name="MacDonald P.J.P."/>
            <person name="McCowen C."/>
            <person name="Montmayeur A."/>
            <person name="Murphy C."/>
            <person name="Neiman D."/>
            <person name="Pearson M."/>
            <person name="Priest M."/>
            <person name="Roberts A."/>
            <person name="Saif S."/>
            <person name="Shea T."/>
            <person name="Sisk P."/>
            <person name="Stolte C."/>
            <person name="Sykes S."/>
            <person name="Wortman J."/>
            <person name="Nusbaum C."/>
            <person name="Birren B."/>
        </authorList>
    </citation>
    <scope>NUCLEOTIDE SEQUENCE [LARGE SCALE GENOMIC DNA]</scope>
    <source>
        <strain evidence="3">INRA-310</strain>
    </source>
</reference>
<sequence length="105" mass="12069">RLWRCSVSYRALGRSTVVLTPDFTLIKSYQSRVKRPSSFFRVQDKTRGLEPLHISLLEQTSFTAQTLSRVDRAPDNNGEEVETDSLVQRLEERRRLEAQEVGTAS</sequence>
<dbReference type="GeneID" id="20192562"/>
<evidence type="ECO:0000256" key="1">
    <source>
        <dbReference type="SAM" id="MobiDB-lite"/>
    </source>
</evidence>
<gene>
    <name evidence="2" type="ORF">PPTG_23963</name>
</gene>
<accession>W2PM74</accession>
<evidence type="ECO:0000313" key="2">
    <source>
        <dbReference type="EMBL" id="ETN01962.1"/>
    </source>
</evidence>
<protein>
    <submittedName>
        <fullName evidence="2">Uncharacterized protein</fullName>
    </submittedName>
</protein>
<dbReference type="Proteomes" id="UP000018817">
    <property type="component" value="Unassembled WGS sequence"/>
</dbReference>
<feature type="region of interest" description="Disordered" evidence="1">
    <location>
        <begin position="67"/>
        <end position="86"/>
    </location>
</feature>
<proteinExistence type="predicted"/>
<dbReference type="RefSeq" id="XP_008912643.1">
    <property type="nucleotide sequence ID" value="XM_008914395.1"/>
</dbReference>
<dbReference type="VEuPathDB" id="FungiDB:PPTG_23963"/>